<evidence type="ECO:0000256" key="1">
    <source>
        <dbReference type="SAM" id="SignalP"/>
    </source>
</evidence>
<reference evidence="2 3" key="1">
    <citation type="submission" date="2016-10" db="EMBL/GenBank/DDBJ databases">
        <authorList>
            <person name="Varghese N."/>
            <person name="Submissions S."/>
        </authorList>
    </citation>
    <scope>NUCLEOTIDE SEQUENCE [LARGE SCALE GENOMIC DNA]</scope>
    <source>
        <strain evidence="3">DSM 19823 / KCTC 23066 / CCTCC M 208030 / D25</strain>
    </source>
</reference>
<dbReference type="Proteomes" id="UP000183496">
    <property type="component" value="Unassembled WGS sequence"/>
</dbReference>
<proteinExistence type="predicted"/>
<evidence type="ECO:0000313" key="2">
    <source>
        <dbReference type="EMBL" id="SEQ26743.1"/>
    </source>
</evidence>
<dbReference type="PROSITE" id="PS51257">
    <property type="entry name" value="PROKAR_LIPOPROTEIN"/>
    <property type="match status" value="1"/>
</dbReference>
<protein>
    <recommendedName>
        <fullName evidence="4">Lipoprotein</fullName>
    </recommendedName>
</protein>
<comment type="caution">
    <text evidence="2">The sequence shown here is derived from an EMBL/GenBank/DDBJ whole genome shotgun (WGS) entry which is preliminary data.</text>
</comment>
<dbReference type="AlphaFoldDB" id="A0AAJ4W1S4"/>
<dbReference type="RefSeq" id="WP_041891492.1">
    <property type="nucleotide sequence ID" value="NZ_CP010817.1"/>
</dbReference>
<feature type="chain" id="PRO_5042508869" description="Lipoprotein" evidence="1">
    <location>
        <begin position="19"/>
        <end position="157"/>
    </location>
</feature>
<name>A0AAJ4W1S4_MYRPR</name>
<sequence length="157" mass="17943">MKKMILFMSLLLIIACSSDEKFSPTVVDTNYSIMLKDIKGNNLLDPTYDGSFSHQKIVLYEADANGKNTAVIYRKGSEIIRSVSIEGKTEYYIEIQGGSYIAPDRYIVYLSLPNGDLDKLEMKFKKKGHSTLKYEVYYNSKLIWREGDIDLGFVIIK</sequence>
<evidence type="ECO:0008006" key="4">
    <source>
        <dbReference type="Google" id="ProtNLM"/>
    </source>
</evidence>
<organism evidence="2 3">
    <name type="scientific">Myroides profundi</name>
    <dbReference type="NCBI Taxonomy" id="480520"/>
    <lineage>
        <taxon>Bacteria</taxon>
        <taxon>Pseudomonadati</taxon>
        <taxon>Bacteroidota</taxon>
        <taxon>Flavobacteriia</taxon>
        <taxon>Flavobacteriales</taxon>
        <taxon>Flavobacteriaceae</taxon>
        <taxon>Myroides</taxon>
    </lineage>
</organism>
<keyword evidence="3" id="KW-1185">Reference proteome</keyword>
<dbReference type="EMBL" id="FOFY01000002">
    <property type="protein sequence ID" value="SEQ26743.1"/>
    <property type="molecule type" value="Genomic_DNA"/>
</dbReference>
<accession>A0AAJ4W1S4</accession>
<feature type="signal peptide" evidence="1">
    <location>
        <begin position="1"/>
        <end position="18"/>
    </location>
</feature>
<evidence type="ECO:0000313" key="3">
    <source>
        <dbReference type="Proteomes" id="UP000183496"/>
    </source>
</evidence>
<keyword evidence="1" id="KW-0732">Signal</keyword>
<gene>
    <name evidence="2" type="ORF">SAMN04488089_102206</name>
</gene>